<keyword evidence="2" id="KW-1185">Reference proteome</keyword>
<reference evidence="1" key="1">
    <citation type="journal article" date="2014" name="Int. J. Syst. Evol. Microbiol.">
        <title>Complete genome sequence of Corynebacterium casei LMG S-19264T (=DSM 44701T), isolated from a smear-ripened cheese.</title>
        <authorList>
            <consortium name="US DOE Joint Genome Institute (JGI-PGF)"/>
            <person name="Walter F."/>
            <person name="Albersmeier A."/>
            <person name="Kalinowski J."/>
            <person name="Ruckert C."/>
        </authorList>
    </citation>
    <scope>NUCLEOTIDE SEQUENCE</scope>
    <source>
        <strain evidence="1">CGMCC 1.12754</strain>
    </source>
</reference>
<comment type="caution">
    <text evidence="1">The sequence shown here is derived from an EMBL/GenBank/DDBJ whole genome shotgun (WGS) entry which is preliminary data.</text>
</comment>
<protein>
    <recommendedName>
        <fullName evidence="3">YwpF-like protein</fullName>
    </recommendedName>
</protein>
<name>A0A917H7Q8_9BACI</name>
<sequence>MGELKTFKLKTLDILESNDEDIIHHEIPLLDGLIINREDDQNRWVIEAYVKHDLLTFFNDLKSKKDEVMVQVKITKESNTPATFITQIISVNEIGPHMNILFMGQIVDRQKGIIKETLQKLVEEGYQGESLIKKFKEEI</sequence>
<dbReference type="AlphaFoldDB" id="A0A917H7Q8"/>
<evidence type="ECO:0000313" key="2">
    <source>
        <dbReference type="Proteomes" id="UP000622860"/>
    </source>
</evidence>
<reference evidence="1" key="2">
    <citation type="submission" date="2020-09" db="EMBL/GenBank/DDBJ databases">
        <authorList>
            <person name="Sun Q."/>
            <person name="Zhou Y."/>
        </authorList>
    </citation>
    <scope>NUCLEOTIDE SEQUENCE</scope>
    <source>
        <strain evidence="1">CGMCC 1.12754</strain>
    </source>
</reference>
<dbReference type="EMBL" id="BMFR01000003">
    <property type="protein sequence ID" value="GGG70465.1"/>
    <property type="molecule type" value="Genomic_DNA"/>
</dbReference>
<evidence type="ECO:0008006" key="3">
    <source>
        <dbReference type="Google" id="ProtNLM"/>
    </source>
</evidence>
<gene>
    <name evidence="1" type="primary">ywpF</name>
    <name evidence="1" type="ORF">GCM10011398_13230</name>
</gene>
<accession>A0A917H7Q8</accession>
<organism evidence="1 2">
    <name type="scientific">Virgibacillus oceani</name>
    <dbReference type="NCBI Taxonomy" id="1479511"/>
    <lineage>
        <taxon>Bacteria</taxon>
        <taxon>Bacillati</taxon>
        <taxon>Bacillota</taxon>
        <taxon>Bacilli</taxon>
        <taxon>Bacillales</taxon>
        <taxon>Bacillaceae</taxon>
        <taxon>Virgibacillus</taxon>
    </lineage>
</organism>
<proteinExistence type="predicted"/>
<dbReference type="Proteomes" id="UP000622860">
    <property type="component" value="Unassembled WGS sequence"/>
</dbReference>
<dbReference type="RefSeq" id="WP_308418980.1">
    <property type="nucleotide sequence ID" value="NZ_BMFR01000003.1"/>
</dbReference>
<dbReference type="Pfam" id="PF14183">
    <property type="entry name" value="YwpF"/>
    <property type="match status" value="1"/>
</dbReference>
<dbReference type="InterPro" id="IPR025573">
    <property type="entry name" value="YwpF"/>
</dbReference>
<evidence type="ECO:0000313" key="1">
    <source>
        <dbReference type="EMBL" id="GGG70465.1"/>
    </source>
</evidence>